<name>A0ABR2BN38_9ROSI</name>
<gene>
    <name evidence="1" type="ORF">V6N12_019493</name>
</gene>
<evidence type="ECO:0000313" key="1">
    <source>
        <dbReference type="EMBL" id="KAK8508314.1"/>
    </source>
</evidence>
<evidence type="ECO:0000313" key="2">
    <source>
        <dbReference type="Proteomes" id="UP001472677"/>
    </source>
</evidence>
<proteinExistence type="predicted"/>
<accession>A0ABR2BN38</accession>
<reference evidence="1 2" key="1">
    <citation type="journal article" date="2024" name="G3 (Bethesda)">
        <title>Genome assembly of Hibiscus sabdariffa L. provides insights into metabolisms of medicinal natural products.</title>
        <authorList>
            <person name="Kim T."/>
        </authorList>
    </citation>
    <scope>NUCLEOTIDE SEQUENCE [LARGE SCALE GENOMIC DNA]</scope>
    <source>
        <strain evidence="1">TK-2024</strain>
        <tissue evidence="1">Old leaves</tissue>
    </source>
</reference>
<dbReference type="EMBL" id="JBBPBM010000103">
    <property type="protein sequence ID" value="KAK8508314.1"/>
    <property type="molecule type" value="Genomic_DNA"/>
</dbReference>
<keyword evidence="2" id="KW-1185">Reference proteome</keyword>
<comment type="caution">
    <text evidence="1">The sequence shown here is derived from an EMBL/GenBank/DDBJ whole genome shotgun (WGS) entry which is preliminary data.</text>
</comment>
<protein>
    <submittedName>
        <fullName evidence="1">Uncharacterized protein</fullName>
    </submittedName>
</protein>
<dbReference type="Proteomes" id="UP001472677">
    <property type="component" value="Unassembled WGS sequence"/>
</dbReference>
<organism evidence="1 2">
    <name type="scientific">Hibiscus sabdariffa</name>
    <name type="common">roselle</name>
    <dbReference type="NCBI Taxonomy" id="183260"/>
    <lineage>
        <taxon>Eukaryota</taxon>
        <taxon>Viridiplantae</taxon>
        <taxon>Streptophyta</taxon>
        <taxon>Embryophyta</taxon>
        <taxon>Tracheophyta</taxon>
        <taxon>Spermatophyta</taxon>
        <taxon>Magnoliopsida</taxon>
        <taxon>eudicotyledons</taxon>
        <taxon>Gunneridae</taxon>
        <taxon>Pentapetalae</taxon>
        <taxon>rosids</taxon>
        <taxon>malvids</taxon>
        <taxon>Malvales</taxon>
        <taxon>Malvaceae</taxon>
        <taxon>Malvoideae</taxon>
        <taxon>Hibiscus</taxon>
    </lineage>
</organism>
<sequence length="162" mass="17786">MHHKHNNSSSLSLSFENKMAKIALVALSLAVVFSILFVARGTAAQSPEEKAFHSGVEMALVQMEEFGIFHKDMKSELGKVNFHQAFVDAKAKENNAKAIFVATFINTMAMLEKAGVVERSVYDKLFPGGGKTLTPELELALAHAFEEARQLEHGGGHHKHDL</sequence>